<keyword evidence="2" id="KW-1185">Reference proteome</keyword>
<dbReference type="AlphaFoldDB" id="A0A9Q0H6Z8"/>
<organism evidence="1 2">
    <name type="scientific">Protea cynaroides</name>
    <dbReference type="NCBI Taxonomy" id="273540"/>
    <lineage>
        <taxon>Eukaryota</taxon>
        <taxon>Viridiplantae</taxon>
        <taxon>Streptophyta</taxon>
        <taxon>Embryophyta</taxon>
        <taxon>Tracheophyta</taxon>
        <taxon>Spermatophyta</taxon>
        <taxon>Magnoliopsida</taxon>
        <taxon>Proteales</taxon>
        <taxon>Proteaceae</taxon>
        <taxon>Protea</taxon>
    </lineage>
</organism>
<dbReference type="Proteomes" id="UP001141806">
    <property type="component" value="Unassembled WGS sequence"/>
</dbReference>
<dbReference type="EMBL" id="JAMYWD010000010">
    <property type="protein sequence ID" value="KAJ4958722.1"/>
    <property type="molecule type" value="Genomic_DNA"/>
</dbReference>
<dbReference type="PANTHER" id="PTHR31111:SF136">
    <property type="entry name" value="F-BOX ASSOCIATED DOMAIN-CONTAINING PROTEIN"/>
    <property type="match status" value="1"/>
</dbReference>
<name>A0A9Q0H6Z8_9MAGN</name>
<evidence type="ECO:0000313" key="1">
    <source>
        <dbReference type="EMBL" id="KAJ4958722.1"/>
    </source>
</evidence>
<gene>
    <name evidence="1" type="ORF">NE237_025833</name>
</gene>
<evidence type="ECO:0000313" key="2">
    <source>
        <dbReference type="Proteomes" id="UP001141806"/>
    </source>
</evidence>
<evidence type="ECO:0008006" key="3">
    <source>
        <dbReference type="Google" id="ProtNLM"/>
    </source>
</evidence>
<proteinExistence type="predicted"/>
<protein>
    <recommendedName>
        <fullName evidence="3">F-box associated domain-containing protein</fullName>
    </recommendedName>
</protein>
<reference evidence="1" key="1">
    <citation type="journal article" date="2023" name="Plant J.">
        <title>The genome of the king protea, Protea cynaroides.</title>
        <authorList>
            <person name="Chang J."/>
            <person name="Duong T.A."/>
            <person name="Schoeman C."/>
            <person name="Ma X."/>
            <person name="Roodt D."/>
            <person name="Barker N."/>
            <person name="Li Z."/>
            <person name="Van de Peer Y."/>
            <person name="Mizrachi E."/>
        </authorList>
    </citation>
    <scope>NUCLEOTIDE SEQUENCE</scope>
    <source>
        <tissue evidence="1">Young leaves</tissue>
    </source>
</reference>
<dbReference type="PANTHER" id="PTHR31111">
    <property type="entry name" value="BNAA05G37150D PROTEIN-RELATED"/>
    <property type="match status" value="1"/>
</dbReference>
<accession>A0A9Q0H6Z8</accession>
<comment type="caution">
    <text evidence="1">The sequence shown here is derived from an EMBL/GenBank/DDBJ whole genome shotgun (WGS) entry which is preliminary data.</text>
</comment>
<sequence>MDFQSLSDCWNDIVGSCNGFLYISSCCWLSPPSPFQAPPPGTISSSVGFGFDRLSNKYKVVRVTEIPDEREDRKKFNSYAEIITVGANAYWRKLDFQDQYDFTMEYIRCENFFAVDMDSEKHWTIECPSRHSPRKRSSLIHMDGSVSIIDYNYNSPKSTDIWLLKGNKTTGSHSI</sequence>